<reference evidence="3" key="2">
    <citation type="submission" date="2017-05" db="EMBL/GenBank/DDBJ databases">
        <title>Draft genome sequence of Geobacter pelophilus, a iron(III)-reducing bacteria.</title>
        <authorList>
            <person name="Aoyagi T."/>
            <person name="Koike H."/>
            <person name="Morita T."/>
            <person name="Sato Y."/>
            <person name="Habe H."/>
            <person name="Hori T."/>
        </authorList>
    </citation>
    <scope>NUCLEOTIDE SEQUENCE [LARGE SCALE GENOMIC DNA]</scope>
    <source>
        <strain evidence="3">Drf2</strain>
    </source>
</reference>
<comment type="caution">
    <text evidence="2">The sequence shown here is derived from an EMBL/GenBank/DDBJ whole genome shotgun (WGS) entry which is preliminary data.</text>
</comment>
<keyword evidence="3" id="KW-1185">Reference proteome</keyword>
<feature type="compositionally biased region" description="Polar residues" evidence="1">
    <location>
        <begin position="1"/>
        <end position="17"/>
    </location>
</feature>
<organism evidence="2 3">
    <name type="scientific">Geoanaerobacter pelophilus</name>
    <dbReference type="NCBI Taxonomy" id="60036"/>
    <lineage>
        <taxon>Bacteria</taxon>
        <taxon>Pseudomonadati</taxon>
        <taxon>Thermodesulfobacteriota</taxon>
        <taxon>Desulfuromonadia</taxon>
        <taxon>Geobacterales</taxon>
        <taxon>Geobacteraceae</taxon>
        <taxon>Geoanaerobacter</taxon>
    </lineage>
</organism>
<protein>
    <submittedName>
        <fullName evidence="2">Uncharacterized protein</fullName>
    </submittedName>
</protein>
<dbReference type="EMBL" id="BDQG01000001">
    <property type="protein sequence ID" value="GAW68013.1"/>
    <property type="molecule type" value="Genomic_DNA"/>
</dbReference>
<gene>
    <name evidence="2" type="ORF">GPEL0_01r4144</name>
</gene>
<evidence type="ECO:0000313" key="2">
    <source>
        <dbReference type="EMBL" id="GAW68013.1"/>
    </source>
</evidence>
<sequence>MTSFSYQPAATISSGSQAGAWEPSVVPPLVYFTKGSEASSCLCVPKLELEDEDTGPHWCGPGFPAVIGR</sequence>
<accession>A0ABQ0MLS9</accession>
<reference evidence="2 3" key="1">
    <citation type="submission" date="2017-04" db="EMBL/GenBank/DDBJ databases">
        <authorList>
            <consortium name="Geobacter pelophilus Genome Sequencing"/>
            <person name="Aoyagi T."/>
            <person name="Koike H."/>
            <person name="Hori T."/>
        </authorList>
    </citation>
    <scope>NUCLEOTIDE SEQUENCE [LARGE SCALE GENOMIC DNA]</scope>
    <source>
        <strain evidence="2 3">Drf2</strain>
    </source>
</reference>
<name>A0ABQ0MLS9_9BACT</name>
<evidence type="ECO:0000313" key="3">
    <source>
        <dbReference type="Proteomes" id="UP000194153"/>
    </source>
</evidence>
<proteinExistence type="predicted"/>
<evidence type="ECO:0000256" key="1">
    <source>
        <dbReference type="SAM" id="MobiDB-lite"/>
    </source>
</evidence>
<feature type="region of interest" description="Disordered" evidence="1">
    <location>
        <begin position="1"/>
        <end position="22"/>
    </location>
</feature>
<dbReference type="Proteomes" id="UP000194153">
    <property type="component" value="Unassembled WGS sequence"/>
</dbReference>